<dbReference type="InterPro" id="IPR050407">
    <property type="entry name" value="Geranylgeranyl_reductase"/>
</dbReference>
<comment type="caution">
    <text evidence="1">The sequence shown here is derived from an EMBL/GenBank/DDBJ whole genome shotgun (WGS) entry which is preliminary data.</text>
</comment>
<dbReference type="SUPFAM" id="SSF51905">
    <property type="entry name" value="FAD/NAD(P)-binding domain"/>
    <property type="match status" value="1"/>
</dbReference>
<gene>
    <name evidence="1" type="ORF">COT33_03190</name>
</gene>
<protein>
    <recommendedName>
        <fullName evidence="3">NAD(P)/FAD-dependent oxidoreductase</fullName>
    </recommendedName>
</protein>
<accession>A0A2H0YL24</accession>
<dbReference type="AlphaFoldDB" id="A0A2H0YL24"/>
<evidence type="ECO:0008006" key="3">
    <source>
        <dbReference type="Google" id="ProtNLM"/>
    </source>
</evidence>
<evidence type="ECO:0000313" key="1">
    <source>
        <dbReference type="EMBL" id="PIS39207.1"/>
    </source>
</evidence>
<dbReference type="PANTHER" id="PTHR42685">
    <property type="entry name" value="GERANYLGERANYL DIPHOSPHATE REDUCTASE"/>
    <property type="match status" value="1"/>
</dbReference>
<name>A0A2H0YL24_9BACT</name>
<dbReference type="InterPro" id="IPR036188">
    <property type="entry name" value="FAD/NAD-bd_sf"/>
</dbReference>
<proteinExistence type="predicted"/>
<evidence type="ECO:0000313" key="2">
    <source>
        <dbReference type="Proteomes" id="UP000230088"/>
    </source>
</evidence>
<reference evidence="2" key="1">
    <citation type="submission" date="2017-09" db="EMBL/GenBank/DDBJ databases">
        <title>Depth-based differentiation of microbial function through sediment-hosted aquifers and enrichment of novel symbionts in the deep terrestrial subsurface.</title>
        <authorList>
            <person name="Probst A.J."/>
            <person name="Ladd B."/>
            <person name="Jarett J.K."/>
            <person name="Geller-Mcgrath D.E."/>
            <person name="Sieber C.M.K."/>
            <person name="Emerson J.B."/>
            <person name="Anantharaman K."/>
            <person name="Thomas B.C."/>
            <person name="Malmstrom R."/>
            <person name="Stieglmeier M."/>
            <person name="Klingl A."/>
            <person name="Woyke T."/>
            <person name="Ryan C.M."/>
            <person name="Banfield J.F."/>
        </authorList>
    </citation>
    <scope>NUCLEOTIDE SEQUENCE [LARGE SCALE GENOMIC DNA]</scope>
</reference>
<dbReference type="EMBL" id="PEYD01000061">
    <property type="protein sequence ID" value="PIS39207.1"/>
    <property type="molecule type" value="Genomic_DNA"/>
</dbReference>
<dbReference type="PANTHER" id="PTHR42685:SF21">
    <property type="entry name" value="DEHYDROGENASE (FLAVOPROTEIN)-LIKE PROTEIN"/>
    <property type="match status" value="1"/>
</dbReference>
<sequence>MKYDAIIAGASFAGLAVARVLKGNILLIDRKSEIGDGQTSTCCSYEHFIKKIGCEEAILQVIDVEILHCGSEDIVFHLNYPLATIDYKKFCQLLYKKGNTQFLSAKILGIEGDKVLTDKGNFQSECIVDASGWQAVLASSIRNDFVPKNGKSFGIETTPIYKNKAIEIWANPRIMPKGVLWIFPCGGFSRLGIASYLGKTNIKEGLESFVKNFGLKITEELHGGFFPSKFREPTLGNIFLVGDSAGQCLPLTGEGIRPAIYFGKKCGEIIQQIINKEKTREQGLKDYRDFAMSHKKYYTFLLALQNILTNIPNYLVVRFAKFVNLKPVFKYCEKKYIDLADLN</sequence>
<dbReference type="Gene3D" id="3.50.50.60">
    <property type="entry name" value="FAD/NAD(P)-binding domain"/>
    <property type="match status" value="1"/>
</dbReference>
<dbReference type="Proteomes" id="UP000230088">
    <property type="component" value="Unassembled WGS sequence"/>
</dbReference>
<organism evidence="1 2">
    <name type="scientific">Candidatus Nealsonbacteria bacterium CG08_land_8_20_14_0_20_38_20</name>
    <dbReference type="NCBI Taxonomy" id="1974705"/>
    <lineage>
        <taxon>Bacteria</taxon>
        <taxon>Candidatus Nealsoniibacteriota</taxon>
    </lineage>
</organism>